<dbReference type="OrthoDB" id="7593130at2"/>
<keyword evidence="2" id="KW-0560">Oxidoreductase</keyword>
<evidence type="ECO:0000313" key="4">
    <source>
        <dbReference type="Proteomes" id="UP000006230"/>
    </source>
</evidence>
<gene>
    <name evidence="3" type="ORF">R2601_02233</name>
</gene>
<dbReference type="InterPro" id="IPR002347">
    <property type="entry name" value="SDR_fam"/>
</dbReference>
<name>Q0FX49_SALBH</name>
<dbReference type="GO" id="GO:0016491">
    <property type="term" value="F:oxidoreductase activity"/>
    <property type="evidence" value="ECO:0007669"/>
    <property type="project" value="UniProtKB-KW"/>
</dbReference>
<comment type="caution">
    <text evidence="3">The sequence shown here is derived from an EMBL/GenBank/DDBJ whole genome shotgun (WGS) entry which is preliminary data.</text>
</comment>
<dbReference type="Pfam" id="PF00106">
    <property type="entry name" value="adh_short"/>
    <property type="match status" value="1"/>
</dbReference>
<evidence type="ECO:0000256" key="1">
    <source>
        <dbReference type="ARBA" id="ARBA00006484"/>
    </source>
</evidence>
<comment type="similarity">
    <text evidence="1">Belongs to the short-chain dehydrogenases/reductases (SDR) family.</text>
</comment>
<evidence type="ECO:0000313" key="3">
    <source>
        <dbReference type="EMBL" id="EAU48353.1"/>
    </source>
</evidence>
<reference evidence="3 4" key="1">
    <citation type="journal article" date="2010" name="J. Bacteriol.">
        <title>Genome sequences of Pelagibaca bermudensis HTCC2601T and Maritimibacter alkaliphilus HTCC2654T, the type strains of two marine Roseobacter genera.</title>
        <authorList>
            <person name="Thrash J.C."/>
            <person name="Cho J.C."/>
            <person name="Ferriera S."/>
            <person name="Johnson J."/>
            <person name="Vergin K.L."/>
            <person name="Giovannoni S.J."/>
        </authorList>
    </citation>
    <scope>NUCLEOTIDE SEQUENCE [LARGE SCALE GENOMIC DNA]</scope>
    <source>
        <strain evidence="4">DSM 26914 / JCM 13377 / KCTC 12554 / HTCC2601</strain>
    </source>
</reference>
<proteinExistence type="inferred from homology"/>
<dbReference type="InterPro" id="IPR036291">
    <property type="entry name" value="NAD(P)-bd_dom_sf"/>
</dbReference>
<protein>
    <submittedName>
        <fullName evidence="3">Probable oxidoreducatse protein</fullName>
    </submittedName>
</protein>
<dbReference type="SUPFAM" id="SSF51735">
    <property type="entry name" value="NAD(P)-binding Rossmann-fold domains"/>
    <property type="match status" value="1"/>
</dbReference>
<dbReference type="HOGENOM" id="CLU_010194_44_5_5"/>
<dbReference type="eggNOG" id="COG1028">
    <property type="taxonomic scope" value="Bacteria"/>
</dbReference>
<dbReference type="AlphaFoldDB" id="Q0FX49"/>
<dbReference type="EMBL" id="AATQ01000001">
    <property type="protein sequence ID" value="EAU48353.1"/>
    <property type="molecule type" value="Genomic_DNA"/>
</dbReference>
<dbReference type="RefSeq" id="WP_007801711.1">
    <property type="nucleotide sequence ID" value="NZ_DS022277.1"/>
</dbReference>
<sequence>MSRILITGSTQGVGLNAARQLLDEGHEVILHARNTARAESFGALADRAAGVVTGDLSLMQEVAALADQVNALGPIDAIIHNAGILGGSPRKETAEGRLQVLAVNTLAPYLLSQRVAASRLIFTGSSMHYGHDGALNDIEWTTRRWASSQAYGESKMLVGALSNALAQRWPEVLCNTVDPGWVPTRMGGASASDPLDLAHRTQVWLATSDDVEAQVSGGYWHHMKTRSPDPKTTAPGFQDALMARLDALIGDCFG</sequence>
<dbReference type="Proteomes" id="UP000006230">
    <property type="component" value="Unassembled WGS sequence"/>
</dbReference>
<evidence type="ECO:0000256" key="2">
    <source>
        <dbReference type="ARBA" id="ARBA00023002"/>
    </source>
</evidence>
<organism evidence="3 4">
    <name type="scientific">Salipiger bermudensis (strain DSM 26914 / JCM 13377 / KCTC 12554 / HTCC2601)</name>
    <name type="common">Pelagibaca bermudensis</name>
    <dbReference type="NCBI Taxonomy" id="314265"/>
    <lineage>
        <taxon>Bacteria</taxon>
        <taxon>Pseudomonadati</taxon>
        <taxon>Pseudomonadota</taxon>
        <taxon>Alphaproteobacteria</taxon>
        <taxon>Rhodobacterales</taxon>
        <taxon>Roseobacteraceae</taxon>
        <taxon>Salipiger</taxon>
    </lineage>
</organism>
<accession>Q0FX49</accession>
<dbReference type="STRING" id="314265.R2601_02233"/>
<dbReference type="PRINTS" id="PR00081">
    <property type="entry name" value="GDHRDH"/>
</dbReference>
<dbReference type="PANTHER" id="PTHR24320:SF274">
    <property type="entry name" value="CHAIN DEHYDROGENASE, PUTATIVE (AFU_ORTHOLOGUE AFUA_4G00440)-RELATED"/>
    <property type="match status" value="1"/>
</dbReference>
<dbReference type="Gene3D" id="3.40.50.720">
    <property type="entry name" value="NAD(P)-binding Rossmann-like Domain"/>
    <property type="match status" value="1"/>
</dbReference>
<keyword evidence="4" id="KW-1185">Reference proteome</keyword>
<dbReference type="PANTHER" id="PTHR24320">
    <property type="entry name" value="RETINOL DEHYDROGENASE"/>
    <property type="match status" value="1"/>
</dbReference>